<gene>
    <name evidence="1" type="ORF">COO09_06250</name>
</gene>
<dbReference type="Proteomes" id="UP000218934">
    <property type="component" value="Unassembled WGS sequence"/>
</dbReference>
<dbReference type="RefSeq" id="WP_066965462.1">
    <property type="nucleotide sequence ID" value="NZ_CP023449.1"/>
</dbReference>
<sequence>MTAASDVRADTKTQVPPLSALEWKVVSLAIREAGEMGCGAGKRSRLARLFGGVSGFRPKLPLADPRLETLRRFVCTLRDGAELSELKRRLIEFGFHPGQLSAVAMLAR</sequence>
<evidence type="ECO:0000313" key="1">
    <source>
        <dbReference type="EMBL" id="PCE43359.1"/>
    </source>
</evidence>
<evidence type="ECO:0000313" key="2">
    <source>
        <dbReference type="Proteomes" id="UP000218934"/>
    </source>
</evidence>
<dbReference type="KEGG" id="rdi:CMV14_01205"/>
<dbReference type="EMBL" id="NWUF01000004">
    <property type="protein sequence ID" value="PCE43359.1"/>
    <property type="molecule type" value="Genomic_DNA"/>
</dbReference>
<reference evidence="1 2" key="1">
    <citation type="submission" date="2017-09" db="EMBL/GenBank/DDBJ databases">
        <title>The Catabolism of 3,6-Dichlorosalicylic acid is Initiated by the Cytochrome P450 Monooxygenase DsmABC in Rhizorhabdus dicambivorans Ndbn-20.</title>
        <authorList>
            <person name="Na L."/>
        </authorList>
    </citation>
    <scope>NUCLEOTIDE SEQUENCE [LARGE SCALE GENOMIC DNA]</scope>
    <source>
        <strain evidence="1 2">Ndbn-20m</strain>
    </source>
</reference>
<organism evidence="1 2">
    <name type="scientific">Rhizorhabdus dicambivorans</name>
    <dbReference type="NCBI Taxonomy" id="1850238"/>
    <lineage>
        <taxon>Bacteria</taxon>
        <taxon>Pseudomonadati</taxon>
        <taxon>Pseudomonadota</taxon>
        <taxon>Alphaproteobacteria</taxon>
        <taxon>Sphingomonadales</taxon>
        <taxon>Sphingomonadaceae</taxon>
        <taxon>Rhizorhabdus</taxon>
    </lineage>
</organism>
<proteinExistence type="predicted"/>
<name>A0A2A4G0R3_9SPHN</name>
<keyword evidence="2" id="KW-1185">Reference proteome</keyword>
<comment type="caution">
    <text evidence="1">The sequence shown here is derived from an EMBL/GenBank/DDBJ whole genome shotgun (WGS) entry which is preliminary data.</text>
</comment>
<accession>A0A2A4G0R3</accession>
<dbReference type="OrthoDB" id="7508156at2"/>
<protein>
    <submittedName>
        <fullName evidence="1">Uncharacterized protein</fullName>
    </submittedName>
</protein>
<dbReference type="AlphaFoldDB" id="A0A2A4G0R3"/>